<dbReference type="PROSITE" id="PS00165">
    <property type="entry name" value="DEHYDRATASE_SER_THR"/>
    <property type="match status" value="1"/>
</dbReference>
<dbReference type="InterPro" id="IPR050147">
    <property type="entry name" value="Ser/Thr_Dehydratase"/>
</dbReference>
<dbReference type="Gene3D" id="3.40.50.1100">
    <property type="match status" value="2"/>
</dbReference>
<dbReference type="GO" id="GO:0003941">
    <property type="term" value="F:L-serine ammonia-lyase activity"/>
    <property type="evidence" value="ECO:0007669"/>
    <property type="project" value="TreeGrafter"/>
</dbReference>
<keyword evidence="3" id="KW-0663">Pyridoxal phosphate</keyword>
<protein>
    <submittedName>
        <fullName evidence="6">Threonine dehydratase</fullName>
    </submittedName>
</protein>
<dbReference type="FunFam" id="3.40.50.1100:FF:000005">
    <property type="entry name" value="Threonine dehydratase catabolic"/>
    <property type="match status" value="1"/>
</dbReference>
<dbReference type="AlphaFoldDB" id="A0A154KU59"/>
<comment type="cofactor">
    <cofactor evidence="1">
        <name>pyridoxal 5'-phosphate</name>
        <dbReference type="ChEBI" id="CHEBI:597326"/>
    </cofactor>
</comment>
<dbReference type="Pfam" id="PF00291">
    <property type="entry name" value="PALP"/>
    <property type="match status" value="1"/>
</dbReference>
<dbReference type="GO" id="GO:0006567">
    <property type="term" value="P:L-threonine catabolic process"/>
    <property type="evidence" value="ECO:0007669"/>
    <property type="project" value="TreeGrafter"/>
</dbReference>
<dbReference type="PANTHER" id="PTHR48078:SF6">
    <property type="entry name" value="L-THREONINE DEHYDRATASE CATABOLIC TDCB"/>
    <property type="match status" value="1"/>
</dbReference>
<evidence type="ECO:0000256" key="1">
    <source>
        <dbReference type="ARBA" id="ARBA00001933"/>
    </source>
</evidence>
<gene>
    <name evidence="7" type="ORF">SAMN05428964_101635</name>
    <name evidence="6" type="ORF">TH44_15790</name>
</gene>
<proteinExistence type="inferred from homology"/>
<evidence type="ECO:0000256" key="3">
    <source>
        <dbReference type="ARBA" id="ARBA00022898"/>
    </source>
</evidence>
<dbReference type="Proteomes" id="UP000252266">
    <property type="component" value="Unassembled WGS sequence"/>
</dbReference>
<keyword evidence="4" id="KW-0456">Lyase</keyword>
<evidence type="ECO:0000313" key="7">
    <source>
        <dbReference type="EMBL" id="SOB92719.1"/>
    </source>
</evidence>
<evidence type="ECO:0000259" key="5">
    <source>
        <dbReference type="Pfam" id="PF00291"/>
    </source>
</evidence>
<accession>A0A154KU59</accession>
<dbReference type="EMBL" id="JPWJ01000008">
    <property type="protein sequence ID" value="RCK48579.1"/>
    <property type="molecule type" value="Genomic_DNA"/>
</dbReference>
<comment type="similarity">
    <text evidence="2">Belongs to the serine/threonine dehydratase family.</text>
</comment>
<dbReference type="InterPro" id="IPR000634">
    <property type="entry name" value="Ser/Thr_deHydtase_PyrdxlP-BS"/>
</dbReference>
<dbReference type="CDD" id="cd01562">
    <property type="entry name" value="Thr-dehyd"/>
    <property type="match status" value="1"/>
</dbReference>
<sequence length="318" mass="33592">MLELQDFRAARRAISDHMRLTPVFAAGIYSDRSVFPDRDRIPDLYLKLENMQVSGSFKARGAMNAALALDEDKRAVGLCTASGGNHGMGVINAARVLGVPVKIFLPTNTPKPKVEKLRKQGVDVALTGAVWDDANRAAMDHARESGMAYIHPFADPKVIAGQGTIALEMLEQQADLDTLVVAIGGGGLISGVATAAKLLRPSIRVIGVEPTGAPTLFESIKHNEVATLPSVNTAATSLAPRQSSALNVDLIGRNVDRIVLVSDDEMRDAARWLWRELGIAVELSAAAGIAAVLTDRLGVDNPGKIGIVICGTGSDGMA</sequence>
<evidence type="ECO:0000313" key="8">
    <source>
        <dbReference type="Proteomes" id="UP000219068"/>
    </source>
</evidence>
<dbReference type="InterPro" id="IPR036052">
    <property type="entry name" value="TrpB-like_PALP_sf"/>
</dbReference>
<dbReference type="RefSeq" id="WP_062951863.1">
    <property type="nucleotide sequence ID" value="NZ_JPWD01000003.1"/>
</dbReference>
<dbReference type="GO" id="GO:0009097">
    <property type="term" value="P:isoleucine biosynthetic process"/>
    <property type="evidence" value="ECO:0007669"/>
    <property type="project" value="TreeGrafter"/>
</dbReference>
<dbReference type="GO" id="GO:0004794">
    <property type="term" value="F:threonine deaminase activity"/>
    <property type="evidence" value="ECO:0007669"/>
    <property type="project" value="TreeGrafter"/>
</dbReference>
<dbReference type="Proteomes" id="UP000219068">
    <property type="component" value="Unassembled WGS sequence"/>
</dbReference>
<dbReference type="PANTHER" id="PTHR48078">
    <property type="entry name" value="THREONINE DEHYDRATASE, MITOCHONDRIAL-RELATED"/>
    <property type="match status" value="1"/>
</dbReference>
<evidence type="ECO:0000256" key="2">
    <source>
        <dbReference type="ARBA" id="ARBA00010869"/>
    </source>
</evidence>
<dbReference type="GO" id="GO:0030170">
    <property type="term" value="F:pyridoxal phosphate binding"/>
    <property type="evidence" value="ECO:0007669"/>
    <property type="project" value="InterPro"/>
</dbReference>
<dbReference type="SUPFAM" id="SSF53686">
    <property type="entry name" value="Tryptophan synthase beta subunit-like PLP-dependent enzymes"/>
    <property type="match status" value="1"/>
</dbReference>
<reference evidence="7 8" key="2">
    <citation type="submission" date="2017-08" db="EMBL/GenBank/DDBJ databases">
        <authorList>
            <person name="de Groot N.N."/>
        </authorList>
    </citation>
    <scope>NUCLEOTIDE SEQUENCE [LARGE SCALE GENOMIC DNA]</scope>
    <source>
        <strain evidence="7 8">USBA 78</strain>
    </source>
</reference>
<evidence type="ECO:0000256" key="4">
    <source>
        <dbReference type="ARBA" id="ARBA00023239"/>
    </source>
</evidence>
<reference evidence="6 9" key="1">
    <citation type="submission" date="2014-07" db="EMBL/GenBank/DDBJ databases">
        <title>Draft genome sequence of Thalassospira xiamenensis IB13.</title>
        <authorList>
            <person name="Lai Q."/>
            <person name="Shao Z."/>
        </authorList>
    </citation>
    <scope>NUCLEOTIDE SEQUENCE [LARGE SCALE GENOMIC DNA]</scope>
    <source>
        <strain evidence="6 9">IB13</strain>
    </source>
</reference>
<dbReference type="EMBL" id="OBMM01000001">
    <property type="protein sequence ID" value="SOB92719.1"/>
    <property type="molecule type" value="Genomic_DNA"/>
</dbReference>
<name>A0A154KU59_9PROT</name>
<dbReference type="GO" id="GO:0006565">
    <property type="term" value="P:L-serine catabolic process"/>
    <property type="evidence" value="ECO:0007669"/>
    <property type="project" value="TreeGrafter"/>
</dbReference>
<organism evidence="6 9">
    <name type="scientific">Thalassospira xiamenensis</name>
    <dbReference type="NCBI Taxonomy" id="220697"/>
    <lineage>
        <taxon>Bacteria</taxon>
        <taxon>Pseudomonadati</taxon>
        <taxon>Pseudomonadota</taxon>
        <taxon>Alphaproteobacteria</taxon>
        <taxon>Rhodospirillales</taxon>
        <taxon>Thalassospiraceae</taxon>
        <taxon>Thalassospira</taxon>
    </lineage>
</organism>
<evidence type="ECO:0000313" key="9">
    <source>
        <dbReference type="Proteomes" id="UP000252266"/>
    </source>
</evidence>
<dbReference type="InterPro" id="IPR001926">
    <property type="entry name" value="TrpB-like_PALP"/>
</dbReference>
<feature type="domain" description="Tryptophan synthase beta chain-like PALP" evidence="5">
    <location>
        <begin position="42"/>
        <end position="311"/>
    </location>
</feature>
<evidence type="ECO:0000313" key="6">
    <source>
        <dbReference type="EMBL" id="RCK48579.1"/>
    </source>
</evidence>